<feature type="signal peptide" evidence="1">
    <location>
        <begin position="1"/>
        <end position="18"/>
    </location>
</feature>
<evidence type="ECO:0000313" key="3">
    <source>
        <dbReference type="Proteomes" id="UP000249794"/>
    </source>
</evidence>
<gene>
    <name evidence="2" type="ORF">DCF15_07695</name>
</gene>
<evidence type="ECO:0000313" key="2">
    <source>
        <dbReference type="EMBL" id="PZO56988.1"/>
    </source>
</evidence>
<evidence type="ECO:0000256" key="1">
    <source>
        <dbReference type="SAM" id="SignalP"/>
    </source>
</evidence>
<comment type="caution">
    <text evidence="2">The sequence shown here is derived from an EMBL/GenBank/DDBJ whole genome shotgun (WGS) entry which is preliminary data.</text>
</comment>
<organism evidence="2 3">
    <name type="scientific">Phormidesmis priestleyi</name>
    <dbReference type="NCBI Taxonomy" id="268141"/>
    <lineage>
        <taxon>Bacteria</taxon>
        <taxon>Bacillati</taxon>
        <taxon>Cyanobacteriota</taxon>
        <taxon>Cyanophyceae</taxon>
        <taxon>Leptolyngbyales</taxon>
        <taxon>Leptolyngbyaceae</taxon>
        <taxon>Phormidesmis</taxon>
    </lineage>
</organism>
<feature type="chain" id="PRO_5016154766" description="DUF5723 domain-containing protein" evidence="1">
    <location>
        <begin position="19"/>
        <end position="629"/>
    </location>
</feature>
<dbReference type="AlphaFoldDB" id="A0A2W4ZQ90"/>
<keyword evidence="1" id="KW-0732">Signal</keyword>
<accession>A0A2W4ZQ90</accession>
<name>A0A2W4ZQ90_9CYAN</name>
<dbReference type="EMBL" id="QBMP01000058">
    <property type="protein sequence ID" value="PZO56988.1"/>
    <property type="molecule type" value="Genomic_DNA"/>
</dbReference>
<sequence length="629" mass="66375">MRILFVALLTLSASAVQADASLAQTQIPFESSASELSVADLSVVNVSVADVSISDLMISTASDLKPLQPARCVTNVEASPIQTSSARSIKDSSLSNGRNCALEATIAEANAPAQAADLEAAVRSPLERPPTRLFNLETANQLPAGALLFLFGAHQTLSDDSIGTGSQLYYGGIDWGLSDDVQLSLLGQVYDDPPTRSINGQSPNTTLFSIAPSIKYRLLSTPQLGLSLQGSLESLLLSSALFNSGDGKDTRIIGSIHTPLTYSASPALQFHLTPGISFFPQSLNNRELYGTLFTLGTSISWQPNQQWLLYSTLNFPLGPGGNVINTDQSIGRQPVWAIGTRYNLTPKTALSLYATNGLGVTPATGILASIPSGDELLLGLTLNYAPDTGLGYRSSYRSSAEEAAVEPLTERSSQLLVNGITLTTARTLQPGMLALSTSAGTDSNYSVGLAYSPDEALQIEAILEDFGSSSGVRSPSAVSDGLRYMVGAKLRLLDQRQGDAVSLSARILAGRNTRTVGVLFAELPITYQASPSTALFFTPKFAAFSDQIDVGLGLGVNYEVASGLQLLGEITPVFGGDRLVWAIGTRYSFSSQPLSVDLYATNAIGRNGIGTLVGQADAQFGIGLNWLIR</sequence>
<proteinExistence type="predicted"/>
<reference evidence="3" key="1">
    <citation type="submission" date="2018-04" db="EMBL/GenBank/DDBJ databases">
        <authorList>
            <person name="Cornet L."/>
        </authorList>
    </citation>
    <scope>NUCLEOTIDE SEQUENCE [LARGE SCALE GENOMIC DNA]</scope>
</reference>
<protein>
    <recommendedName>
        <fullName evidence="4">DUF5723 domain-containing protein</fullName>
    </recommendedName>
</protein>
<evidence type="ECO:0008006" key="4">
    <source>
        <dbReference type="Google" id="ProtNLM"/>
    </source>
</evidence>
<reference evidence="2 3" key="2">
    <citation type="submission" date="2018-06" db="EMBL/GenBank/DDBJ databases">
        <title>Metagenomic assembly of (sub)arctic Cyanobacteria and their associated microbiome from non-axenic cultures.</title>
        <authorList>
            <person name="Baurain D."/>
        </authorList>
    </citation>
    <scope>NUCLEOTIDE SEQUENCE [LARGE SCALE GENOMIC DNA]</scope>
    <source>
        <strain evidence="2">ULC027bin1</strain>
    </source>
</reference>
<dbReference type="Proteomes" id="UP000249794">
    <property type="component" value="Unassembled WGS sequence"/>
</dbReference>